<name>A0A7X0SSL0_9BACL</name>
<protein>
    <submittedName>
        <fullName evidence="2">NAD(P)H-binding protein</fullName>
    </submittedName>
</protein>
<comment type="caution">
    <text evidence="2">The sequence shown here is derived from an EMBL/GenBank/DDBJ whole genome shotgun (WGS) entry which is preliminary data.</text>
</comment>
<feature type="domain" description="NmrA-like" evidence="1">
    <location>
        <begin position="2"/>
        <end position="255"/>
    </location>
</feature>
<dbReference type="InterPro" id="IPR051604">
    <property type="entry name" value="Ergot_Alk_Oxidoreductase"/>
</dbReference>
<evidence type="ECO:0000259" key="1">
    <source>
        <dbReference type="Pfam" id="PF05368"/>
    </source>
</evidence>
<sequence>MIVITAPTGQIGRQVVDNVLDSGEAIRVIARDPSRLSPRVRERAEVVQGSHDDIEVVAKALEGADTVFWLVPPDPRAESVQSHVLNFVRPLCEAINRQGVKRVIGVSSLGRGIAKNAGQISAIFAMDDLVESTGVDYRSLCMPGFMDNMLWQVEPIKRHGAFFYPISGDLRLPTCATRDIAAVAANLLLDRSWSGQENVPVLGPENLSHNDMAQILSEVLERPIRFQQISGEDYKATLVQHGMSDAWAQGLIDMAAAVDRGFYLAEPRTPQSSTPTGFRQWCEEVLKPAVLA</sequence>
<keyword evidence="3" id="KW-1185">Reference proteome</keyword>
<dbReference type="AlphaFoldDB" id="A0A7X0SSL0"/>
<dbReference type="Gene3D" id="3.90.25.10">
    <property type="entry name" value="UDP-galactose 4-epimerase, domain 1"/>
    <property type="match status" value="1"/>
</dbReference>
<reference evidence="2 3" key="1">
    <citation type="submission" date="2020-08" db="EMBL/GenBank/DDBJ databases">
        <title>Cohnella phylogeny.</title>
        <authorList>
            <person name="Dunlap C."/>
        </authorList>
    </citation>
    <scope>NUCLEOTIDE SEQUENCE [LARGE SCALE GENOMIC DNA]</scope>
    <source>
        <strain evidence="2 3">CBP 2801</strain>
    </source>
</reference>
<accession>A0A7X0SSL0</accession>
<dbReference type="RefSeq" id="WP_185131988.1">
    <property type="nucleotide sequence ID" value="NZ_JACJVO010000032.1"/>
</dbReference>
<dbReference type="PANTHER" id="PTHR43162:SF1">
    <property type="entry name" value="PRESTALK A DIFFERENTIATION PROTEIN A"/>
    <property type="match status" value="1"/>
</dbReference>
<dbReference type="Gene3D" id="3.40.50.720">
    <property type="entry name" value="NAD(P)-binding Rossmann-like Domain"/>
    <property type="match status" value="1"/>
</dbReference>
<gene>
    <name evidence="2" type="ORF">H7C18_25855</name>
</gene>
<dbReference type="InterPro" id="IPR008030">
    <property type="entry name" value="NmrA-like"/>
</dbReference>
<proteinExistence type="predicted"/>
<dbReference type="EMBL" id="JACJVO010000032">
    <property type="protein sequence ID" value="MBB6734354.1"/>
    <property type="molecule type" value="Genomic_DNA"/>
</dbReference>
<dbReference type="Pfam" id="PF05368">
    <property type="entry name" value="NmrA"/>
    <property type="match status" value="1"/>
</dbReference>
<evidence type="ECO:0000313" key="2">
    <source>
        <dbReference type="EMBL" id="MBB6734354.1"/>
    </source>
</evidence>
<dbReference type="PANTHER" id="PTHR43162">
    <property type="match status" value="1"/>
</dbReference>
<dbReference type="SUPFAM" id="SSF51735">
    <property type="entry name" value="NAD(P)-binding Rossmann-fold domains"/>
    <property type="match status" value="1"/>
</dbReference>
<dbReference type="InterPro" id="IPR036291">
    <property type="entry name" value="NAD(P)-bd_dom_sf"/>
</dbReference>
<organism evidence="2 3">
    <name type="scientific">Cohnella zeiphila</name>
    <dbReference type="NCBI Taxonomy" id="2761120"/>
    <lineage>
        <taxon>Bacteria</taxon>
        <taxon>Bacillati</taxon>
        <taxon>Bacillota</taxon>
        <taxon>Bacilli</taxon>
        <taxon>Bacillales</taxon>
        <taxon>Paenibacillaceae</taxon>
        <taxon>Cohnella</taxon>
    </lineage>
</organism>
<evidence type="ECO:0000313" key="3">
    <source>
        <dbReference type="Proteomes" id="UP000564644"/>
    </source>
</evidence>
<dbReference type="Proteomes" id="UP000564644">
    <property type="component" value="Unassembled WGS sequence"/>
</dbReference>